<organism evidence="3 4">
    <name type="scientific">Microcella alkalica</name>
    <dbReference type="NCBI Taxonomy" id="355930"/>
    <lineage>
        <taxon>Bacteria</taxon>
        <taxon>Bacillati</taxon>
        <taxon>Actinomycetota</taxon>
        <taxon>Actinomycetes</taxon>
        <taxon>Micrococcales</taxon>
        <taxon>Microbacteriaceae</taxon>
        <taxon>Microcella</taxon>
    </lineage>
</organism>
<dbReference type="RefSeq" id="WP_182489239.1">
    <property type="nucleotide sequence ID" value="NZ_BAAAOV010000003.1"/>
</dbReference>
<name>A0A839E2H4_9MICO</name>
<dbReference type="InterPro" id="IPR008984">
    <property type="entry name" value="SMAD_FHA_dom_sf"/>
</dbReference>
<accession>A0A839E2H4</accession>
<evidence type="ECO:0000313" key="4">
    <source>
        <dbReference type="Proteomes" id="UP000585905"/>
    </source>
</evidence>
<proteinExistence type="predicted"/>
<evidence type="ECO:0000259" key="2">
    <source>
        <dbReference type="PROSITE" id="PS50006"/>
    </source>
</evidence>
<keyword evidence="1" id="KW-0597">Phosphoprotein</keyword>
<dbReference type="Pfam" id="PF00498">
    <property type="entry name" value="FHA"/>
    <property type="match status" value="1"/>
</dbReference>
<dbReference type="AlphaFoldDB" id="A0A839E2H4"/>
<reference evidence="3 4" key="1">
    <citation type="submission" date="2020-07" db="EMBL/GenBank/DDBJ databases">
        <title>Sequencing the genomes of 1000 actinobacteria strains.</title>
        <authorList>
            <person name="Klenk H.-P."/>
        </authorList>
    </citation>
    <scope>NUCLEOTIDE SEQUENCE [LARGE SCALE GENOMIC DNA]</scope>
    <source>
        <strain evidence="3 4">DSM 19663</strain>
    </source>
</reference>
<dbReference type="EMBL" id="JACGWX010000001">
    <property type="protein sequence ID" value="MBA8846561.1"/>
    <property type="molecule type" value="Genomic_DNA"/>
</dbReference>
<dbReference type="InterPro" id="IPR000253">
    <property type="entry name" value="FHA_dom"/>
</dbReference>
<feature type="domain" description="FHA" evidence="2">
    <location>
        <begin position="63"/>
        <end position="118"/>
    </location>
</feature>
<sequence>MVRTPAEAALIGDHDGLTVVSRDIAGFAERERVIPPVASTEPAPPSYVVEVDSGRIEPLSGVIVVGRAPTASKVSSGAVPRLIVIPDNPDMSRTHVRVALEGDTVVVTDLNSRNGTTVRMPGAAPQLLRAGEATPVLDGTVIDLGGTTLAVRSR</sequence>
<dbReference type="Gene3D" id="2.60.200.20">
    <property type="match status" value="1"/>
</dbReference>
<dbReference type="SUPFAM" id="SSF49879">
    <property type="entry name" value="SMAD/FHA domain"/>
    <property type="match status" value="1"/>
</dbReference>
<dbReference type="CDD" id="cd00060">
    <property type="entry name" value="FHA"/>
    <property type="match status" value="1"/>
</dbReference>
<dbReference type="Proteomes" id="UP000585905">
    <property type="component" value="Unassembled WGS sequence"/>
</dbReference>
<evidence type="ECO:0000256" key="1">
    <source>
        <dbReference type="ARBA" id="ARBA00022553"/>
    </source>
</evidence>
<evidence type="ECO:0000313" key="3">
    <source>
        <dbReference type="EMBL" id="MBA8846561.1"/>
    </source>
</evidence>
<keyword evidence="4" id="KW-1185">Reference proteome</keyword>
<protein>
    <recommendedName>
        <fullName evidence="2">FHA domain-containing protein</fullName>
    </recommendedName>
</protein>
<comment type="caution">
    <text evidence="3">The sequence shown here is derived from an EMBL/GenBank/DDBJ whole genome shotgun (WGS) entry which is preliminary data.</text>
</comment>
<gene>
    <name evidence="3" type="ORF">FHX53_000125</name>
</gene>
<dbReference type="PROSITE" id="PS50006">
    <property type="entry name" value="FHA_DOMAIN"/>
    <property type="match status" value="1"/>
</dbReference>